<feature type="transmembrane region" description="Helical" evidence="1">
    <location>
        <begin position="7"/>
        <end position="23"/>
    </location>
</feature>
<protein>
    <submittedName>
        <fullName evidence="2">Uncharacterized protein</fullName>
    </submittedName>
</protein>
<dbReference type="AlphaFoldDB" id="A0A9W4LA69"/>
<evidence type="ECO:0000313" key="2">
    <source>
        <dbReference type="EMBL" id="CAH0297963.1"/>
    </source>
</evidence>
<reference evidence="2" key="1">
    <citation type="submission" date="2021-11" db="EMBL/GenBank/DDBJ databases">
        <authorList>
            <person name="Bulgarelli D."/>
        </authorList>
    </citation>
    <scope>NUCLEOTIDE SEQUENCE</scope>
    <source>
        <strain evidence="2">Bi133</strain>
    </source>
</reference>
<evidence type="ECO:0000313" key="3">
    <source>
        <dbReference type="Proteomes" id="UP000789326"/>
    </source>
</evidence>
<dbReference type="RefSeq" id="WP_230303699.1">
    <property type="nucleotide sequence ID" value="NZ_CAKKMG010000099.1"/>
</dbReference>
<feature type="transmembrane region" description="Helical" evidence="1">
    <location>
        <begin position="52"/>
        <end position="77"/>
    </location>
</feature>
<evidence type="ECO:0000256" key="1">
    <source>
        <dbReference type="SAM" id="Phobius"/>
    </source>
</evidence>
<organism evidence="2 3">
    <name type="scientific">Peribacillus simplex</name>
    <dbReference type="NCBI Taxonomy" id="1478"/>
    <lineage>
        <taxon>Bacteria</taxon>
        <taxon>Bacillati</taxon>
        <taxon>Bacillota</taxon>
        <taxon>Bacilli</taxon>
        <taxon>Bacillales</taxon>
        <taxon>Bacillaceae</taxon>
        <taxon>Peribacillus</taxon>
    </lineage>
</organism>
<keyword evidence="1" id="KW-0812">Transmembrane</keyword>
<accession>A0A9W4LA69</accession>
<proteinExistence type="predicted"/>
<keyword evidence="1" id="KW-1133">Transmembrane helix</keyword>
<name>A0A9W4LA69_9BACI</name>
<dbReference type="Proteomes" id="UP000789326">
    <property type="component" value="Unassembled WGS sequence"/>
</dbReference>
<keyword evidence="1" id="KW-0472">Membrane</keyword>
<sequence length="78" mass="8533">MSKSQLFNLLAGLVIIVFLMYIIATGTNWVVGVASIVLFGVSYILERSKVTFFAWLPITLVALIRAISPFIGTLVFAP</sequence>
<feature type="transmembrane region" description="Helical" evidence="1">
    <location>
        <begin position="29"/>
        <end position="45"/>
    </location>
</feature>
<dbReference type="EMBL" id="CAKKMG010000099">
    <property type="protein sequence ID" value="CAH0297963.1"/>
    <property type="molecule type" value="Genomic_DNA"/>
</dbReference>
<gene>
    <name evidence="2" type="ORF">SRABI133_04464</name>
</gene>
<comment type="caution">
    <text evidence="2">The sequence shown here is derived from an EMBL/GenBank/DDBJ whole genome shotgun (WGS) entry which is preliminary data.</text>
</comment>